<feature type="compositionally biased region" description="Polar residues" evidence="3">
    <location>
        <begin position="390"/>
        <end position="402"/>
    </location>
</feature>
<feature type="compositionally biased region" description="Basic and acidic residues" evidence="3">
    <location>
        <begin position="42"/>
        <end position="51"/>
    </location>
</feature>
<gene>
    <name evidence="4" type="primary">ccdc9b</name>
</gene>
<feature type="compositionally biased region" description="Low complexity" evidence="3">
    <location>
        <begin position="425"/>
        <end position="435"/>
    </location>
</feature>
<feature type="region of interest" description="Disordered" evidence="3">
    <location>
        <begin position="525"/>
        <end position="546"/>
    </location>
</feature>
<dbReference type="Ensembl" id="ENSGWIT00000040744.1">
    <property type="protein sequence ID" value="ENSGWIP00000037412.1"/>
    <property type="gene ID" value="ENSGWIG00000019238.1"/>
</dbReference>
<dbReference type="AlphaFoldDB" id="A0A8C5H0A7"/>
<feature type="compositionally biased region" description="Basic residues" evidence="3">
    <location>
        <begin position="239"/>
        <end position="249"/>
    </location>
</feature>
<evidence type="ECO:0000256" key="1">
    <source>
        <dbReference type="ARBA" id="ARBA00022553"/>
    </source>
</evidence>
<reference evidence="4" key="3">
    <citation type="submission" date="2025-09" db="UniProtKB">
        <authorList>
            <consortium name="Ensembl"/>
        </authorList>
    </citation>
    <scope>IDENTIFICATION</scope>
</reference>
<feature type="compositionally biased region" description="Basic and acidic residues" evidence="3">
    <location>
        <begin position="535"/>
        <end position="546"/>
    </location>
</feature>
<feature type="compositionally biased region" description="Basic and acidic residues" evidence="3">
    <location>
        <begin position="148"/>
        <end position="164"/>
    </location>
</feature>
<accession>A0A8C5H0A7</accession>
<dbReference type="CTD" id="388115"/>
<evidence type="ECO:0000313" key="5">
    <source>
        <dbReference type="Proteomes" id="UP000694680"/>
    </source>
</evidence>
<feature type="compositionally biased region" description="Polar residues" evidence="3">
    <location>
        <begin position="206"/>
        <end position="216"/>
    </location>
</feature>
<keyword evidence="5" id="KW-1185">Reference proteome</keyword>
<proteinExistence type="predicted"/>
<feature type="compositionally biased region" description="Basic and acidic residues" evidence="3">
    <location>
        <begin position="92"/>
        <end position="103"/>
    </location>
</feature>
<organism evidence="4 5">
    <name type="scientific">Gouania willdenowi</name>
    <name type="common">Blunt-snouted clingfish</name>
    <name type="synonym">Lepadogaster willdenowi</name>
    <dbReference type="NCBI Taxonomy" id="441366"/>
    <lineage>
        <taxon>Eukaryota</taxon>
        <taxon>Metazoa</taxon>
        <taxon>Chordata</taxon>
        <taxon>Craniata</taxon>
        <taxon>Vertebrata</taxon>
        <taxon>Euteleostomi</taxon>
        <taxon>Actinopterygii</taxon>
        <taxon>Neopterygii</taxon>
        <taxon>Teleostei</taxon>
        <taxon>Neoteleostei</taxon>
        <taxon>Acanthomorphata</taxon>
        <taxon>Ovalentaria</taxon>
        <taxon>Blenniimorphae</taxon>
        <taxon>Blenniiformes</taxon>
        <taxon>Gobiesocoidei</taxon>
        <taxon>Gobiesocidae</taxon>
        <taxon>Gobiesocinae</taxon>
        <taxon>Gouania</taxon>
    </lineage>
</organism>
<feature type="region of interest" description="Disordered" evidence="3">
    <location>
        <begin position="42"/>
        <end position="337"/>
    </location>
</feature>
<dbReference type="InterPro" id="IPR029336">
    <property type="entry name" value="DUF4594"/>
</dbReference>
<dbReference type="Pfam" id="PF15266">
    <property type="entry name" value="DUF4594"/>
    <property type="match status" value="1"/>
</dbReference>
<sequence length="546" mass="60767">MDRSTSSDGMSKRDHERDLELDKKIEALRRKNEALMKRYKEVEEDRKRAEEEGMPLQSRKGKADDLTITISKSTSESRVVVTKQLNSGSPTEKGKEHVDKCKEGATQGAGRGHRKQLMITMVGKKGKRVVSERLEKSSGSAEVPNSSADDRTRCLESPGNERQRTHIIKGNTAAQNEDKPVQKDNEEHQYQESDESQLKKLVPESPQASTDLNIPTSKEEQDQYLLWKKEREQIDRERVARHKNAKGQWRRAWDMDKNEKMFLDKSVPDRDWGPSGRGGRTSKRGQHRGGGETRGQDKRSKNKEVKNVPVVSSKAKGIERLTGRARRWESDNDEKDLEITNSTLEEFLEELDALTENVEDQDTKRKLSSSPNSHSTPEEVPAVILRKDTPIQSVTPVNSSPRSLEKKVRFSVELIQGAHVRQTGSSPVSLSPDSSFLKVEESQQRVMRATPGESDPHDEGGGPSGPSSTPAAETDSRHHKAPSSSGKASAHVCESSARPIDHSKFSSTNTEELIDSGLSVLSLESGNTHAAHSTSSDKAREHGKIV</sequence>
<dbReference type="RefSeq" id="XP_028294014.1">
    <property type="nucleotide sequence ID" value="XM_028438213.1"/>
</dbReference>
<reference evidence="4" key="2">
    <citation type="submission" date="2025-08" db="UniProtKB">
        <authorList>
            <consortium name="Ensembl"/>
        </authorList>
    </citation>
    <scope>IDENTIFICATION</scope>
</reference>
<keyword evidence="2" id="KW-0175">Coiled coil</keyword>
<feature type="compositionally biased region" description="Basic and acidic residues" evidence="3">
    <location>
        <begin position="217"/>
        <end position="238"/>
    </location>
</feature>
<dbReference type="PANTHER" id="PTHR15635">
    <property type="entry name" value="COILED-COIL DOMAIN CONTAINING PROTEIN 9"/>
    <property type="match status" value="1"/>
</dbReference>
<protein>
    <recommendedName>
        <fullName evidence="6">Coiled-coil domain containing 9B</fullName>
    </recommendedName>
</protein>
<feature type="compositionally biased region" description="Basic and acidic residues" evidence="3">
    <location>
        <begin position="251"/>
        <end position="272"/>
    </location>
</feature>
<evidence type="ECO:0000256" key="3">
    <source>
        <dbReference type="SAM" id="MobiDB-lite"/>
    </source>
</evidence>
<feature type="compositionally biased region" description="Basic and acidic residues" evidence="3">
    <location>
        <begin position="289"/>
        <end position="306"/>
    </location>
</feature>
<reference evidence="4" key="1">
    <citation type="submission" date="2020-06" db="EMBL/GenBank/DDBJ databases">
        <authorList>
            <consortium name="Wellcome Sanger Institute Data Sharing"/>
        </authorList>
    </citation>
    <scope>NUCLEOTIDE SEQUENCE [LARGE SCALE GENOMIC DNA]</scope>
</reference>
<feature type="region of interest" description="Disordered" evidence="3">
    <location>
        <begin position="417"/>
        <end position="511"/>
    </location>
</feature>
<evidence type="ECO:0000313" key="4">
    <source>
        <dbReference type="Ensembl" id="ENSGWIP00000037412.1"/>
    </source>
</evidence>
<feature type="compositionally biased region" description="Basic and acidic residues" evidence="3">
    <location>
        <begin position="176"/>
        <end position="202"/>
    </location>
</feature>
<feature type="compositionally biased region" description="Polar residues" evidence="3">
    <location>
        <begin position="68"/>
        <end position="90"/>
    </location>
</feature>
<dbReference type="GeneID" id="114456451"/>
<feature type="compositionally biased region" description="Polar residues" evidence="3">
    <location>
        <begin position="525"/>
        <end position="534"/>
    </location>
</feature>
<feature type="region of interest" description="Disordered" evidence="3">
    <location>
        <begin position="353"/>
        <end position="405"/>
    </location>
</feature>
<evidence type="ECO:0008006" key="6">
    <source>
        <dbReference type="Google" id="ProtNLM"/>
    </source>
</evidence>
<dbReference type="PANTHER" id="PTHR15635:SF10">
    <property type="entry name" value="COILED-COIL DOMAIN-CONTAINING PROTEIN 9B"/>
    <property type="match status" value="1"/>
</dbReference>
<feature type="compositionally biased region" description="Basic and acidic residues" evidence="3">
    <location>
        <begin position="316"/>
        <end position="330"/>
    </location>
</feature>
<evidence type="ECO:0000256" key="2">
    <source>
        <dbReference type="ARBA" id="ARBA00023054"/>
    </source>
</evidence>
<feature type="compositionally biased region" description="Polar residues" evidence="3">
    <location>
        <begin position="137"/>
        <end position="147"/>
    </location>
</feature>
<name>A0A8C5H0A7_GOUWI</name>
<dbReference type="Proteomes" id="UP000694680">
    <property type="component" value="Chromosome 22"/>
</dbReference>
<feature type="region of interest" description="Disordered" evidence="3">
    <location>
        <begin position="1"/>
        <end position="22"/>
    </location>
</feature>
<keyword evidence="1" id="KW-0597">Phosphoprotein</keyword>